<sequence>MIGADKVQARVLDEEPLHNIIRVEPYGYSYRPKPGCQTYLLFPNGDRSYGVAIVVGDKRYQMKLEEGEVGIHDDEENWVHIKRGGIVEAKAATKVIADTPLFETTGNAKIGGDLVVKGKTNSNGYFGPDGGVAKMQGGAAVSGEFKVNGKNVDDNHTHTTNAQGAPTSGVN</sequence>
<evidence type="ECO:0000259" key="2">
    <source>
        <dbReference type="Pfam" id="PF06890"/>
    </source>
</evidence>
<dbReference type="PIRSF" id="PIRSF012337">
    <property type="entry name" value="gp45"/>
    <property type="match status" value="1"/>
</dbReference>
<gene>
    <name evidence="3" type="ORF">HCX48_00515</name>
</gene>
<evidence type="ECO:0000313" key="4">
    <source>
        <dbReference type="Proteomes" id="UP000720344"/>
    </source>
</evidence>
<organism evidence="3 4">
    <name type="scientific">Rhodocyclus gracilis</name>
    <dbReference type="NCBI Taxonomy" id="2929842"/>
    <lineage>
        <taxon>Bacteria</taxon>
        <taxon>Pseudomonadati</taxon>
        <taxon>Pseudomonadota</taxon>
        <taxon>Betaproteobacteria</taxon>
        <taxon>Rhodocyclales</taxon>
        <taxon>Rhodocyclaceae</taxon>
        <taxon>Rhodocyclus</taxon>
    </lineage>
</organism>
<reference evidence="4" key="1">
    <citation type="submission" date="2020-03" db="EMBL/GenBank/DDBJ databases">
        <title>Whole-genome sequence of the purple nonsulfur bacterium Rhodocyclus tenuis DSM112.</title>
        <authorList>
            <person name="Kyndt J.A."/>
            <person name="Meyer T.E."/>
        </authorList>
    </citation>
    <scope>NUCLEOTIDE SEQUENCE [LARGE SCALE GENOMIC DNA]</scope>
    <source>
        <strain evidence="4">DSM 112</strain>
    </source>
</reference>
<evidence type="ECO:0000313" key="3">
    <source>
        <dbReference type="EMBL" id="NJA87710.1"/>
    </source>
</evidence>
<evidence type="ECO:0000256" key="1">
    <source>
        <dbReference type="SAM" id="MobiDB-lite"/>
    </source>
</evidence>
<dbReference type="EMBL" id="JAATWB010000001">
    <property type="protein sequence ID" value="NJA87710.1"/>
    <property type="molecule type" value="Genomic_DNA"/>
</dbReference>
<accession>A0ABX0WEB1</accession>
<dbReference type="Proteomes" id="UP000720344">
    <property type="component" value="Unassembled WGS sequence"/>
</dbReference>
<keyword evidence="4" id="KW-1185">Reference proteome</keyword>
<dbReference type="InterPro" id="IPR014462">
    <property type="entry name" value="Phage_Mu_Gp45"/>
</dbReference>
<feature type="region of interest" description="Disordered" evidence="1">
    <location>
        <begin position="150"/>
        <end position="171"/>
    </location>
</feature>
<feature type="domain" description="Bacteriophage Mu Gp45 N-terminal" evidence="2">
    <location>
        <begin position="6"/>
        <end position="59"/>
    </location>
</feature>
<comment type="caution">
    <text evidence="3">The sequence shown here is derived from an EMBL/GenBank/DDBJ whole genome shotgun (WGS) entry which is preliminary data.</text>
</comment>
<proteinExistence type="predicted"/>
<name>A0ABX0WEB1_9RHOO</name>
<protein>
    <submittedName>
        <fullName evidence="3">Phage baseplate protein</fullName>
    </submittedName>
</protein>
<feature type="compositionally biased region" description="Polar residues" evidence="1">
    <location>
        <begin position="158"/>
        <end position="171"/>
    </location>
</feature>
<dbReference type="Pfam" id="PF06890">
    <property type="entry name" value="Phage_Mu_Gp45"/>
    <property type="match status" value="1"/>
</dbReference>
<dbReference type="InterPro" id="IPR053861">
    <property type="entry name" value="Phage_Mu_Gp45_N"/>
</dbReference>